<dbReference type="GO" id="GO:0005886">
    <property type="term" value="C:plasma membrane"/>
    <property type="evidence" value="ECO:0007669"/>
    <property type="project" value="UniProtKB-SubCell"/>
</dbReference>
<dbReference type="SUPFAM" id="SSF103473">
    <property type="entry name" value="MFS general substrate transporter"/>
    <property type="match status" value="1"/>
</dbReference>
<dbReference type="PATRIC" id="fig|445709.3.peg.3004"/>
<dbReference type="PANTHER" id="PTHR23517">
    <property type="entry name" value="RESISTANCE PROTEIN MDTM, PUTATIVE-RELATED-RELATED"/>
    <property type="match status" value="1"/>
</dbReference>
<name>A0A0G3EQ26_9BURK</name>
<evidence type="ECO:0000256" key="3">
    <source>
        <dbReference type="ARBA" id="ARBA00022475"/>
    </source>
</evidence>
<dbReference type="STRING" id="445709.ABW99_14165"/>
<dbReference type="Gene3D" id="1.20.1250.20">
    <property type="entry name" value="MFS general substrate transporter like domains"/>
    <property type="match status" value="1"/>
</dbReference>
<evidence type="ECO:0000259" key="8">
    <source>
        <dbReference type="PROSITE" id="PS50850"/>
    </source>
</evidence>
<evidence type="ECO:0000256" key="6">
    <source>
        <dbReference type="ARBA" id="ARBA00023136"/>
    </source>
</evidence>
<dbReference type="CDD" id="cd17472">
    <property type="entry name" value="MFS_YajR_like"/>
    <property type="match status" value="1"/>
</dbReference>
<dbReference type="InterPro" id="IPR036259">
    <property type="entry name" value="MFS_trans_sf"/>
</dbReference>
<dbReference type="PANTHER" id="PTHR23517:SF2">
    <property type="entry name" value="MULTIDRUG RESISTANCE PROTEIN MDTH"/>
    <property type="match status" value="1"/>
</dbReference>
<keyword evidence="5 7" id="KW-1133">Transmembrane helix</keyword>
<sequence length="387" mass="41015">MTPLERRASASLAAIFALRMLGLFLIMPVFTVYAKTVPGGNNTILIGLAIGIYGLTQALLYIPYGWLSDRLGRKPVIVFGLVVFALGSFIAAFSHDILWIIVGRAVQGAGAISSAVIALVADLTSEAHRTKAMAMIGGSIGMSFAVAIVAAPTVYHWLGMGGLFGAIGILAIVAIFVVIWVVPNPPAAPKITHAPFREVLRNPELLRLNFGVFVLHATQTALFVVMPRMLEAAGMPVTSHWKIYLPVMFASFIVMIPAVIAAEKRGKMKAVLLSAIGLVLIAQFAMAELPPTLFVLTVLLFFYFAGFNVLEASQPSLVSKLAPGARKGAATGIYNTTQALGLASGGVLGGWLLKHHGQHSIFFVCAGMALLWLIIAGSMTAPAPRKA</sequence>
<feature type="transmembrane region" description="Helical" evidence="7">
    <location>
        <begin position="163"/>
        <end position="183"/>
    </location>
</feature>
<feature type="transmembrane region" description="Helical" evidence="7">
    <location>
        <begin position="359"/>
        <end position="381"/>
    </location>
</feature>
<keyword evidence="4 7" id="KW-0812">Transmembrane</keyword>
<keyword evidence="3" id="KW-1003">Cell membrane</keyword>
<accession>A0A0G3EQ26</accession>
<evidence type="ECO:0000313" key="9">
    <source>
        <dbReference type="EMBL" id="AKJ69183.1"/>
    </source>
</evidence>
<feature type="transmembrane region" description="Helical" evidence="7">
    <location>
        <begin position="293"/>
        <end position="310"/>
    </location>
</feature>
<evidence type="ECO:0000256" key="2">
    <source>
        <dbReference type="ARBA" id="ARBA00022448"/>
    </source>
</evidence>
<comment type="subcellular location">
    <subcellularLocation>
        <location evidence="1">Cell membrane</location>
        <topology evidence="1">Multi-pass membrane protein</topology>
    </subcellularLocation>
</comment>
<dbReference type="RefSeq" id="WP_047215080.1">
    <property type="nucleotide sequence ID" value="NZ_CP011568.3"/>
</dbReference>
<reference evidence="10" key="1">
    <citation type="submission" date="2015-06" db="EMBL/GenBank/DDBJ databases">
        <authorList>
            <person name="Lim Y.L."/>
            <person name="Ee R."/>
            <person name="Yong D."/>
            <person name="How K.Y."/>
            <person name="Yin W.F."/>
            <person name="Chan K.G."/>
        </authorList>
    </citation>
    <scope>NUCLEOTIDE SEQUENCE [LARGE SCALE GENOMIC DNA]</scope>
    <source>
        <strain evidence="10">DSM 25325</strain>
    </source>
</reference>
<feature type="transmembrane region" description="Helical" evidence="7">
    <location>
        <begin position="270"/>
        <end position="287"/>
    </location>
</feature>
<feature type="domain" description="Major facilitator superfamily (MFS) profile" evidence="8">
    <location>
        <begin position="8"/>
        <end position="384"/>
    </location>
</feature>
<feature type="transmembrane region" description="Helical" evidence="7">
    <location>
        <begin position="204"/>
        <end position="223"/>
    </location>
</feature>
<feature type="transmembrane region" description="Helical" evidence="7">
    <location>
        <begin position="44"/>
        <end position="64"/>
    </location>
</feature>
<keyword evidence="6 7" id="KW-0472">Membrane</keyword>
<dbReference type="InterPro" id="IPR050171">
    <property type="entry name" value="MFS_Transporters"/>
</dbReference>
<dbReference type="GO" id="GO:0022857">
    <property type="term" value="F:transmembrane transporter activity"/>
    <property type="evidence" value="ECO:0007669"/>
    <property type="project" value="InterPro"/>
</dbReference>
<dbReference type="Proteomes" id="UP000036700">
    <property type="component" value="Chromosome"/>
</dbReference>
<dbReference type="InterPro" id="IPR011701">
    <property type="entry name" value="MFS"/>
</dbReference>
<keyword evidence="2" id="KW-0813">Transport</keyword>
<gene>
    <name evidence="9" type="ORF">ABW99_14165</name>
</gene>
<feature type="transmembrane region" description="Helical" evidence="7">
    <location>
        <begin position="331"/>
        <end position="353"/>
    </location>
</feature>
<protein>
    <recommendedName>
        <fullName evidence="8">Major facilitator superfamily (MFS) profile domain-containing protein</fullName>
    </recommendedName>
</protein>
<dbReference type="KEGG" id="ptx:ABW99_14165"/>
<evidence type="ECO:0000256" key="4">
    <source>
        <dbReference type="ARBA" id="ARBA00022692"/>
    </source>
</evidence>
<feature type="transmembrane region" description="Helical" evidence="7">
    <location>
        <begin position="243"/>
        <end position="263"/>
    </location>
</feature>
<evidence type="ECO:0000256" key="1">
    <source>
        <dbReference type="ARBA" id="ARBA00004651"/>
    </source>
</evidence>
<dbReference type="InterPro" id="IPR020846">
    <property type="entry name" value="MFS_dom"/>
</dbReference>
<dbReference type="EMBL" id="CP011568">
    <property type="protein sequence ID" value="AKJ69183.1"/>
    <property type="molecule type" value="Genomic_DNA"/>
</dbReference>
<feature type="transmembrane region" description="Helical" evidence="7">
    <location>
        <begin position="99"/>
        <end position="121"/>
    </location>
</feature>
<feature type="transmembrane region" description="Helical" evidence="7">
    <location>
        <begin position="133"/>
        <end position="157"/>
    </location>
</feature>
<evidence type="ECO:0000256" key="5">
    <source>
        <dbReference type="ARBA" id="ARBA00022989"/>
    </source>
</evidence>
<keyword evidence="10" id="KW-1185">Reference proteome</keyword>
<feature type="transmembrane region" description="Helical" evidence="7">
    <location>
        <begin position="76"/>
        <end position="93"/>
    </location>
</feature>
<dbReference type="PROSITE" id="PS50850">
    <property type="entry name" value="MFS"/>
    <property type="match status" value="1"/>
</dbReference>
<evidence type="ECO:0000313" key="10">
    <source>
        <dbReference type="Proteomes" id="UP000036700"/>
    </source>
</evidence>
<evidence type="ECO:0000256" key="7">
    <source>
        <dbReference type="SAM" id="Phobius"/>
    </source>
</evidence>
<dbReference type="AlphaFoldDB" id="A0A0G3EQ26"/>
<dbReference type="OrthoDB" id="9764259at2"/>
<proteinExistence type="predicted"/>
<dbReference type="Pfam" id="PF07690">
    <property type="entry name" value="MFS_1"/>
    <property type="match status" value="1"/>
</dbReference>
<organism evidence="9 10">
    <name type="scientific">Pandoraea thiooxydans</name>
    <dbReference type="NCBI Taxonomy" id="445709"/>
    <lineage>
        <taxon>Bacteria</taxon>
        <taxon>Pseudomonadati</taxon>
        <taxon>Pseudomonadota</taxon>
        <taxon>Betaproteobacteria</taxon>
        <taxon>Burkholderiales</taxon>
        <taxon>Burkholderiaceae</taxon>
        <taxon>Pandoraea</taxon>
    </lineage>
</organism>